<accession>A0A8S5REV8</accession>
<name>A0A8S5REV8_9VIRU</name>
<proteinExistence type="predicted"/>
<protein>
    <recommendedName>
        <fullName evidence="1">DUF4376 domain-containing protein</fullName>
    </recommendedName>
</protein>
<dbReference type="Pfam" id="PF14301">
    <property type="entry name" value="DUF4376"/>
    <property type="match status" value="1"/>
</dbReference>
<dbReference type="InterPro" id="IPR025484">
    <property type="entry name" value="DUF4376"/>
</dbReference>
<organism evidence="2">
    <name type="scientific">virus sp. ctqq75</name>
    <dbReference type="NCBI Taxonomy" id="2827999"/>
    <lineage>
        <taxon>Viruses</taxon>
    </lineage>
</organism>
<evidence type="ECO:0000259" key="1">
    <source>
        <dbReference type="Pfam" id="PF14301"/>
    </source>
</evidence>
<dbReference type="EMBL" id="BK059096">
    <property type="protein sequence ID" value="DAE29666.1"/>
    <property type="molecule type" value="Genomic_DNA"/>
</dbReference>
<evidence type="ECO:0000313" key="2">
    <source>
        <dbReference type="EMBL" id="DAE29666.1"/>
    </source>
</evidence>
<reference evidence="2" key="1">
    <citation type="journal article" date="2021" name="Proc. Natl. Acad. Sci. U.S.A.">
        <title>A Catalog of Tens of Thousands of Viruses from Human Metagenomes Reveals Hidden Associations with Chronic Diseases.</title>
        <authorList>
            <person name="Tisza M.J."/>
            <person name="Buck C.B."/>
        </authorList>
    </citation>
    <scope>NUCLEOTIDE SEQUENCE</scope>
    <source>
        <strain evidence="2">Ctqq75</strain>
    </source>
</reference>
<feature type="domain" description="DUF4376" evidence="1">
    <location>
        <begin position="57"/>
        <end position="159"/>
    </location>
</feature>
<sequence length="170" mass="18844">MIQKVIKYKYEGNTYDSFAQLKQAYPYISFPVGADADVLSTLGIEKVEEYPPLERCKEVLINAAKLRRDTAEVAPVEYKGNTYDFDTKSRDRLDIALKALTVQGEGATIGWAMADNSTAIITAADIMGVFVTSAVRSNALHERYRKQKAAIEKAESAEELNKIELGATNE</sequence>